<proteinExistence type="inferred from homology"/>
<evidence type="ECO:0000256" key="8">
    <source>
        <dbReference type="SAM" id="Phobius"/>
    </source>
</evidence>
<feature type="transmembrane region" description="Helical" evidence="8">
    <location>
        <begin position="1031"/>
        <end position="1054"/>
    </location>
</feature>
<accession>A9L4L7</accession>
<dbReference type="SUPFAM" id="SSF82693">
    <property type="entry name" value="Multidrug efflux transporter AcrB pore domain, PN1, PN2, PC1 and PC2 subdomains"/>
    <property type="match status" value="3"/>
</dbReference>
<dbReference type="Gene3D" id="1.20.1640.10">
    <property type="entry name" value="Multidrug efflux transporter AcrB transmembrane domain"/>
    <property type="match status" value="2"/>
</dbReference>
<dbReference type="NCBIfam" id="TIGR00914">
    <property type="entry name" value="2A0601"/>
    <property type="match status" value="1"/>
</dbReference>
<feature type="transmembrane region" description="Helical" evidence="8">
    <location>
        <begin position="509"/>
        <end position="536"/>
    </location>
</feature>
<reference evidence="9 10" key="1">
    <citation type="submission" date="2007-11" db="EMBL/GenBank/DDBJ databases">
        <title>Complete sequence of chromosome of Shewanella baltica OS195.</title>
        <authorList>
            <consortium name="US DOE Joint Genome Institute"/>
            <person name="Copeland A."/>
            <person name="Lucas S."/>
            <person name="Lapidus A."/>
            <person name="Barry K."/>
            <person name="Glavina del Rio T."/>
            <person name="Dalin E."/>
            <person name="Tice H."/>
            <person name="Pitluck S."/>
            <person name="Chain P."/>
            <person name="Malfatti S."/>
            <person name="Shin M."/>
            <person name="Vergez L."/>
            <person name="Schmutz J."/>
            <person name="Larimer F."/>
            <person name="Land M."/>
            <person name="Hauser L."/>
            <person name="Kyrpides N."/>
            <person name="Kim E."/>
            <person name="Brettar I."/>
            <person name="Rodrigues J."/>
            <person name="Konstantinidis K."/>
            <person name="Klappenbach J."/>
            <person name="Hofle M."/>
            <person name="Tiedje J."/>
            <person name="Richardson P."/>
        </authorList>
    </citation>
    <scope>NUCLEOTIDE SEQUENCE [LARGE SCALE GENOMIC DNA]</scope>
    <source>
        <strain evidence="9 10">OS195</strain>
    </source>
</reference>
<feature type="transmembrane region" description="Helical" evidence="8">
    <location>
        <begin position="928"/>
        <end position="952"/>
    </location>
</feature>
<feature type="transmembrane region" description="Helical" evidence="8">
    <location>
        <begin position="568"/>
        <end position="587"/>
    </location>
</feature>
<dbReference type="GO" id="GO:0005886">
    <property type="term" value="C:plasma membrane"/>
    <property type="evidence" value="ECO:0007669"/>
    <property type="project" value="UniProtKB-SubCell"/>
</dbReference>
<evidence type="ECO:0000313" key="9">
    <source>
        <dbReference type="EMBL" id="ABX51133.1"/>
    </source>
</evidence>
<dbReference type="KEGG" id="sbn:Sbal195_3973"/>
<dbReference type="RefSeq" id="WP_006084267.1">
    <property type="nucleotide sequence ID" value="NC_009997.1"/>
</dbReference>
<dbReference type="GeneID" id="11773973"/>
<feature type="transmembrane region" description="Helical" evidence="8">
    <location>
        <begin position="902"/>
        <end position="921"/>
    </location>
</feature>
<dbReference type="AlphaFoldDB" id="A9L4L7"/>
<dbReference type="GO" id="GO:0042910">
    <property type="term" value="F:xenobiotic transmembrane transporter activity"/>
    <property type="evidence" value="ECO:0007669"/>
    <property type="project" value="TreeGrafter"/>
</dbReference>
<dbReference type="SUPFAM" id="SSF82714">
    <property type="entry name" value="Multidrug efflux transporter AcrB TolC docking domain, DN and DC subdomains"/>
    <property type="match status" value="2"/>
</dbReference>
<feature type="transmembrane region" description="Helical" evidence="8">
    <location>
        <begin position="404"/>
        <end position="429"/>
    </location>
</feature>
<dbReference type="InterPro" id="IPR004763">
    <property type="entry name" value="CusA-like"/>
</dbReference>
<keyword evidence="3" id="KW-0813">Transport</keyword>
<dbReference type="SUPFAM" id="SSF82866">
    <property type="entry name" value="Multidrug efflux transporter AcrB transmembrane domain"/>
    <property type="match status" value="2"/>
</dbReference>
<dbReference type="EMBL" id="CP000891">
    <property type="protein sequence ID" value="ABX51133.1"/>
    <property type="molecule type" value="Genomic_DNA"/>
</dbReference>
<comment type="subcellular location">
    <subcellularLocation>
        <location evidence="1">Cell membrane</location>
        <topology evidence="1">Multi-pass membrane protein</topology>
    </subcellularLocation>
</comment>
<dbReference type="InterPro" id="IPR027463">
    <property type="entry name" value="AcrB_DN_DC_subdom"/>
</dbReference>
<keyword evidence="6 8" id="KW-1133">Transmembrane helix</keyword>
<dbReference type="Proteomes" id="UP000000770">
    <property type="component" value="Chromosome"/>
</dbReference>
<keyword evidence="5 8" id="KW-0812">Transmembrane</keyword>
<dbReference type="PRINTS" id="PR00702">
    <property type="entry name" value="ACRIFLAVINRP"/>
</dbReference>
<feature type="transmembrane region" description="Helical" evidence="8">
    <location>
        <begin position="355"/>
        <end position="372"/>
    </location>
</feature>
<feature type="transmembrane region" description="Helical" evidence="8">
    <location>
        <begin position="958"/>
        <end position="979"/>
    </location>
</feature>
<dbReference type="PANTHER" id="PTHR32063">
    <property type="match status" value="1"/>
</dbReference>
<dbReference type="HOGENOM" id="CLU_002755_1_2_6"/>
<keyword evidence="7 8" id="KW-0472">Membrane</keyword>
<dbReference type="GO" id="GO:0008324">
    <property type="term" value="F:monoatomic cation transmembrane transporter activity"/>
    <property type="evidence" value="ECO:0007669"/>
    <property type="project" value="InterPro"/>
</dbReference>
<evidence type="ECO:0000256" key="7">
    <source>
        <dbReference type="ARBA" id="ARBA00023136"/>
    </source>
</evidence>
<protein>
    <submittedName>
        <fullName evidence="9">Heavy metal efflux pump, CzcA family</fullName>
    </submittedName>
</protein>
<dbReference type="Gene3D" id="3.30.2090.10">
    <property type="entry name" value="Multidrug efflux transporter AcrB TolC docking domain, DN and DC subdomains"/>
    <property type="match status" value="2"/>
</dbReference>
<evidence type="ECO:0000256" key="1">
    <source>
        <dbReference type="ARBA" id="ARBA00004651"/>
    </source>
</evidence>
<dbReference type="PANTHER" id="PTHR32063:SF24">
    <property type="entry name" value="CATION EFFLUX SYSTEM (ACRB_ACRD_ACRF FAMILY)"/>
    <property type="match status" value="1"/>
</dbReference>
<gene>
    <name evidence="9" type="ordered locus">Sbal195_3973</name>
</gene>
<dbReference type="Gene3D" id="3.30.70.1320">
    <property type="entry name" value="Multidrug efflux transporter AcrB pore domain like"/>
    <property type="match status" value="1"/>
</dbReference>
<evidence type="ECO:0000256" key="4">
    <source>
        <dbReference type="ARBA" id="ARBA00022475"/>
    </source>
</evidence>
<feature type="transmembrane region" description="Helical" evidence="8">
    <location>
        <begin position="477"/>
        <end position="497"/>
    </location>
</feature>
<organism evidence="9 10">
    <name type="scientific">Shewanella baltica (strain OS195)</name>
    <dbReference type="NCBI Taxonomy" id="399599"/>
    <lineage>
        <taxon>Bacteria</taxon>
        <taxon>Pseudomonadati</taxon>
        <taxon>Pseudomonadota</taxon>
        <taxon>Gammaproteobacteria</taxon>
        <taxon>Alteromonadales</taxon>
        <taxon>Shewanellaceae</taxon>
        <taxon>Shewanella</taxon>
    </lineage>
</organism>
<sequence precursor="true">MLQKVIEAAIKNRLLVVLALLAMIVASVVMLPKLNLDAFPDVTNVQVTINTAAEGLAAEEVEKLISYPVESAMYALPAVTEVRSLSRTGLSIVTVVFAEGTDIYFARQQVFEQLQAAREMIPSGVGVPEIGPNTSGLGQIYQYILRAEPNSGIDAAELRSLNDYLVKLIMMPVGGVTEVLSFGGDVRQYQVQVDPNKLRAYGLSMAQVTEALESNNRNAGGWFMDQGQEQLVVRGYGMLPAGEEGLAAIAQIPLTEDKGTPVRVGDIAQVDFGSEIRVGAVTMTRRDEAGNVQNLGEVVAGVVLKRMGANTKATIDDIGARVSLIEQALPDGVSFEVFYDQAELVDKAVTTVRDALLMAFVFIVVILALFLVNIRATLLVLLSIPVSIGLALMVMSYYGLSANLMSLGGLAVAIGMLVDGSVVMVENIFKHLTQPDRRHLLEARTRADGEADPYHSDEDGGQQANMAVRIMLAAKEVCSPIFFATAIIIVVFAPLFALEGVEGKLFQPMAVSIILAMISALLVALIAVPALAVYLFKRGVVLKQSVVLAPLDAAYRKLLTATLARPKVVMLSALLMFALSLLLLPRLGTEFVPELEEGTINLRVTLAPTASLGTSLAVAPKLEAILLEFPEVEYALSRIGAPELGGDPEPVSNIEVYIGLKPISEWQSASSRLELQRLMEEKLSVFPGLLLTFSQPIATRVDELLSGVKAQLAIKIFGPDLAVLSERGQALTDLVAKIPGAVDVSLEQVSGEAQLVVRPKRELLARYGISVDQVMSLVSQGIGGASAGQVIDGNARYDINVRLAAEFRTSPDAIKDLLLSGTNGATVRLGEVASVEVEMAPPNIRRDDVQRRVVVQANVAGRDMGSVVKDIYALVPQADLPAGYTVIIGGQYENQQRAQQKLMLVVPISIALIALLLYFSFGSFKQVLLIMANVPLALIGGIVALYVSGTYLSVPSSIGFITLFGVAVLNGVVLVDSINQRRQSGEALYDCVYEGTVGRLRPVLMTALTSALGLIPILLSSGVGSEIQKPLAVVIIGGLFSSTALTLLVLPTLYRWLYRGDKRIDELD</sequence>
<evidence type="ECO:0000256" key="5">
    <source>
        <dbReference type="ARBA" id="ARBA00022692"/>
    </source>
</evidence>
<comment type="similarity">
    <text evidence="2">Belongs to the resistance-nodulation-cell division (RND) (TC 2.A.6) family.</text>
</comment>
<evidence type="ECO:0000256" key="6">
    <source>
        <dbReference type="ARBA" id="ARBA00022989"/>
    </source>
</evidence>
<dbReference type="Pfam" id="PF00873">
    <property type="entry name" value="ACR_tran"/>
    <property type="match status" value="1"/>
</dbReference>
<keyword evidence="4" id="KW-1003">Cell membrane</keyword>
<dbReference type="Gene3D" id="3.30.70.1430">
    <property type="entry name" value="Multidrug efflux transporter AcrB pore domain"/>
    <property type="match status" value="2"/>
</dbReference>
<name>A9L4L7_SHEB9</name>
<evidence type="ECO:0000256" key="3">
    <source>
        <dbReference type="ARBA" id="ARBA00022448"/>
    </source>
</evidence>
<dbReference type="Gene3D" id="3.30.70.1440">
    <property type="entry name" value="Multidrug efflux transporter AcrB pore domain"/>
    <property type="match status" value="1"/>
</dbReference>
<dbReference type="InterPro" id="IPR001036">
    <property type="entry name" value="Acrflvin-R"/>
</dbReference>
<evidence type="ECO:0000256" key="2">
    <source>
        <dbReference type="ARBA" id="ARBA00010942"/>
    </source>
</evidence>
<evidence type="ECO:0000313" key="10">
    <source>
        <dbReference type="Proteomes" id="UP000000770"/>
    </source>
</evidence>
<feature type="transmembrane region" description="Helical" evidence="8">
    <location>
        <begin position="379"/>
        <end position="398"/>
    </location>
</feature>
<feature type="transmembrane region" description="Helical" evidence="8">
    <location>
        <begin position="1000"/>
        <end position="1019"/>
    </location>
</feature>